<accession>A0A9P4HZZ0</accession>
<feature type="domain" description="Copper amine oxidase N2-terminal" evidence="11">
    <location>
        <begin position="63"/>
        <end position="113"/>
    </location>
</feature>
<dbReference type="SUPFAM" id="SSF54416">
    <property type="entry name" value="Amine oxidase N-terminal region"/>
    <property type="match status" value="2"/>
</dbReference>
<dbReference type="InterPro" id="IPR036460">
    <property type="entry name" value="Cu_amine_oxidase_C_sf"/>
</dbReference>
<keyword evidence="14" id="KW-1185">Reference proteome</keyword>
<dbReference type="GO" id="GO:0009308">
    <property type="term" value="P:amine metabolic process"/>
    <property type="evidence" value="ECO:0007669"/>
    <property type="project" value="UniProtKB-UniRule"/>
</dbReference>
<evidence type="ECO:0000256" key="2">
    <source>
        <dbReference type="ARBA" id="ARBA00007983"/>
    </source>
</evidence>
<feature type="active site" description="Schiff-base intermediate with substrate; via topaquinone" evidence="7">
    <location>
        <position position="442"/>
    </location>
</feature>
<dbReference type="InterPro" id="IPR015798">
    <property type="entry name" value="Cu_amine_oxidase_C"/>
</dbReference>
<dbReference type="EC" id="1.4.3.-" evidence="9"/>
<name>A0A9P4HZZ0_9PEZI</name>
<dbReference type="PROSITE" id="PS01164">
    <property type="entry name" value="COPPER_AMINE_OXID_1"/>
    <property type="match status" value="1"/>
</dbReference>
<organism evidence="13 14">
    <name type="scientific">Saccharata proteae CBS 121410</name>
    <dbReference type="NCBI Taxonomy" id="1314787"/>
    <lineage>
        <taxon>Eukaryota</taxon>
        <taxon>Fungi</taxon>
        <taxon>Dikarya</taxon>
        <taxon>Ascomycota</taxon>
        <taxon>Pezizomycotina</taxon>
        <taxon>Dothideomycetes</taxon>
        <taxon>Dothideomycetes incertae sedis</taxon>
        <taxon>Botryosphaeriales</taxon>
        <taxon>Saccharataceae</taxon>
        <taxon>Saccharata</taxon>
    </lineage>
</organism>
<comment type="PTM">
    <text evidence="8 9">Topaquinone (TPQ) is generated by copper-dependent autoxidation of a specific tyrosyl residue.</text>
</comment>
<dbReference type="GO" id="GO:0048038">
    <property type="term" value="F:quinone binding"/>
    <property type="evidence" value="ECO:0007669"/>
    <property type="project" value="InterPro"/>
</dbReference>
<evidence type="ECO:0000256" key="8">
    <source>
        <dbReference type="PIRSR" id="PIRSR600269-51"/>
    </source>
</evidence>
<dbReference type="GO" id="GO:0008131">
    <property type="term" value="F:primary methylamine oxidase activity"/>
    <property type="evidence" value="ECO:0007669"/>
    <property type="project" value="InterPro"/>
</dbReference>
<evidence type="ECO:0000259" key="12">
    <source>
        <dbReference type="Pfam" id="PF09248"/>
    </source>
</evidence>
<proteinExistence type="inferred from homology"/>
<evidence type="ECO:0000256" key="5">
    <source>
        <dbReference type="ARBA" id="ARBA00023002"/>
    </source>
</evidence>
<feature type="active site" description="Proton acceptor" evidence="7">
    <location>
        <position position="361"/>
    </location>
</feature>
<feature type="domain" description="Copper amine oxidase catalytic" evidence="10">
    <location>
        <begin position="287"/>
        <end position="713"/>
    </location>
</feature>
<dbReference type="EMBL" id="ML978713">
    <property type="protein sequence ID" value="KAF2090225.1"/>
    <property type="molecule type" value="Genomic_DNA"/>
</dbReference>
<reference evidence="13" key="1">
    <citation type="journal article" date="2020" name="Stud. Mycol.">
        <title>101 Dothideomycetes genomes: a test case for predicting lifestyles and emergence of pathogens.</title>
        <authorList>
            <person name="Haridas S."/>
            <person name="Albert R."/>
            <person name="Binder M."/>
            <person name="Bloem J."/>
            <person name="Labutti K."/>
            <person name="Salamov A."/>
            <person name="Andreopoulos B."/>
            <person name="Baker S."/>
            <person name="Barry K."/>
            <person name="Bills G."/>
            <person name="Bluhm B."/>
            <person name="Cannon C."/>
            <person name="Castanera R."/>
            <person name="Culley D."/>
            <person name="Daum C."/>
            <person name="Ezra D."/>
            <person name="Gonzalez J."/>
            <person name="Henrissat B."/>
            <person name="Kuo A."/>
            <person name="Liang C."/>
            <person name="Lipzen A."/>
            <person name="Lutzoni F."/>
            <person name="Magnuson J."/>
            <person name="Mondo S."/>
            <person name="Nolan M."/>
            <person name="Ohm R."/>
            <person name="Pangilinan J."/>
            <person name="Park H.-J."/>
            <person name="Ramirez L."/>
            <person name="Alfaro M."/>
            <person name="Sun H."/>
            <person name="Tritt A."/>
            <person name="Yoshinaga Y."/>
            <person name="Zwiers L.-H."/>
            <person name="Turgeon B."/>
            <person name="Goodwin S."/>
            <person name="Spatafora J."/>
            <person name="Crous P."/>
            <person name="Grigoriev I."/>
        </authorList>
    </citation>
    <scope>NUCLEOTIDE SEQUENCE</scope>
    <source>
        <strain evidence="13">CBS 121410</strain>
    </source>
</reference>
<evidence type="ECO:0000259" key="10">
    <source>
        <dbReference type="Pfam" id="PF01179"/>
    </source>
</evidence>
<dbReference type="InterPro" id="IPR000269">
    <property type="entry name" value="Cu_amine_oxidase"/>
</dbReference>
<keyword evidence="4 7" id="KW-0801">TPQ</keyword>
<dbReference type="Gene3D" id="2.70.98.20">
    <property type="entry name" value="Copper amine oxidase, catalytic domain"/>
    <property type="match status" value="1"/>
</dbReference>
<comment type="similarity">
    <text evidence="2 9">Belongs to the copper/topaquinone oxidase family.</text>
</comment>
<feature type="modified residue" description="2',4',5'-topaquinone" evidence="8">
    <location>
        <position position="442"/>
    </location>
</feature>
<evidence type="ECO:0000256" key="9">
    <source>
        <dbReference type="RuleBase" id="RU000672"/>
    </source>
</evidence>
<evidence type="ECO:0000313" key="14">
    <source>
        <dbReference type="Proteomes" id="UP000799776"/>
    </source>
</evidence>
<evidence type="ECO:0000256" key="4">
    <source>
        <dbReference type="ARBA" id="ARBA00022772"/>
    </source>
</evidence>
<protein>
    <recommendedName>
        <fullName evidence="9">Amine oxidase</fullName>
        <ecNumber evidence="9">1.4.3.-</ecNumber>
    </recommendedName>
</protein>
<evidence type="ECO:0000259" key="11">
    <source>
        <dbReference type="Pfam" id="PF02727"/>
    </source>
</evidence>
<dbReference type="Proteomes" id="UP000799776">
    <property type="component" value="Unassembled WGS sequence"/>
</dbReference>
<evidence type="ECO:0000256" key="1">
    <source>
        <dbReference type="ARBA" id="ARBA00001935"/>
    </source>
</evidence>
<dbReference type="InterPro" id="IPR015328">
    <property type="entry name" value="DUF1965"/>
</dbReference>
<keyword evidence="5 9" id="KW-0560">Oxidoreductase</keyword>
<sequence>MAVNRRFVWQCIALALIFFPAITLIKKNVWADLNAREVSDLLQFLYNKPNVLNLTKVEHATAAVVESLPPNKTVAINYLEDDSEEPPRWARVVVNQGVKEQATIEEYMVGPLPPGPNTVIEPLSYLYNSGRNDIRNPLPDYDGIVRWFIHLGGEIPEIVEDLLGPVMNPSNLTWAPPLMALSRPATFRAHGVSSWASIHATGIRFDAWSLQPQGLYCRFNITGRDSKNWQINEWFYNGIIYNSTESFISAVKSPGFQKVPLNIDGDWSAAEPTEKGLPGRDEEQPPVMIQPYGPRFKIDEKEKFVSWMGYEFYITTLQATGLSLWDIRFRGERIIYELGLQEAMAHYAGGDPMSSAQVWLDSLFGMGTDMLQLIPGYDCPPYATYLTTTFQSGDSVIWRSNSICVFEYVSDAPLQRHSTDHQITASKNTYLVVRSVSTVGNYDYTFDYIFYLDGSIEVKVRASGYIFGAYHQPHSTRPSDTSDYSPEEYPEYHYGYQIHDVLAASMHDHVLNFKADLDIAGSRNTLYSVNIEPLTTTYPWDTNPDHPDTPHSRNTMHLTHTPVTIETGLDWPPNSGKMYVMLNNESTNTWGEKRGYRITPGTGMGTPAHLTIKNSTSLLRAAEWSAHDLWILRRRDSERKSTSEYNGMEPGDPLVRFGDMVDDESIAQEDLVVYFNLGNHHVPHSGDIPNTLMHTSASSVMFVPHNYFDRDVSREAAHGIRVDTGRNNGGKGDVATWV</sequence>
<dbReference type="InterPro" id="IPR049948">
    <property type="entry name" value="Cu_Am_ox_TPQ-bd"/>
</dbReference>
<dbReference type="Pfam" id="PF02727">
    <property type="entry name" value="Cu_amine_oxidN2"/>
    <property type="match status" value="1"/>
</dbReference>
<comment type="caution">
    <text evidence="13">The sequence shown here is derived from an EMBL/GenBank/DDBJ whole genome shotgun (WGS) entry which is preliminary data.</text>
</comment>
<comment type="cofactor">
    <cofactor evidence="1">
        <name>Cu cation</name>
        <dbReference type="ChEBI" id="CHEBI:23378"/>
    </cofactor>
</comment>
<dbReference type="PANTHER" id="PTHR10638:SF20">
    <property type="entry name" value="AMINE OXIDASE"/>
    <property type="match status" value="1"/>
</dbReference>
<dbReference type="SUPFAM" id="SSF49998">
    <property type="entry name" value="Amine oxidase catalytic domain"/>
    <property type="match status" value="1"/>
</dbReference>
<keyword evidence="6 9" id="KW-0186">Copper</keyword>
<gene>
    <name evidence="13" type="ORF">K490DRAFT_71855</name>
</gene>
<evidence type="ECO:0000313" key="13">
    <source>
        <dbReference type="EMBL" id="KAF2090225.1"/>
    </source>
</evidence>
<dbReference type="Pfam" id="PF01179">
    <property type="entry name" value="Cu_amine_oxid"/>
    <property type="match status" value="1"/>
</dbReference>
<evidence type="ECO:0000256" key="7">
    <source>
        <dbReference type="PIRSR" id="PIRSR600269-50"/>
    </source>
</evidence>
<dbReference type="Gene3D" id="3.10.450.40">
    <property type="match status" value="2"/>
</dbReference>
<comment type="cofactor">
    <cofactor evidence="9">
        <name>Cu cation</name>
        <dbReference type="ChEBI" id="CHEBI:23378"/>
    </cofactor>
    <text evidence="9">Contains 1 topaquinone per subunit.</text>
</comment>
<dbReference type="GO" id="GO:0005886">
    <property type="term" value="C:plasma membrane"/>
    <property type="evidence" value="ECO:0007669"/>
    <property type="project" value="TreeGrafter"/>
</dbReference>
<dbReference type="PANTHER" id="PTHR10638">
    <property type="entry name" value="COPPER AMINE OXIDASE"/>
    <property type="match status" value="1"/>
</dbReference>
<dbReference type="PRINTS" id="PR00766">
    <property type="entry name" value="CUDAOXIDASE"/>
</dbReference>
<keyword evidence="3 9" id="KW-0479">Metal-binding</keyword>
<dbReference type="GO" id="GO:0005507">
    <property type="term" value="F:copper ion binding"/>
    <property type="evidence" value="ECO:0007669"/>
    <property type="project" value="InterPro"/>
</dbReference>
<evidence type="ECO:0000256" key="3">
    <source>
        <dbReference type="ARBA" id="ARBA00022723"/>
    </source>
</evidence>
<feature type="domain" description="DUF1965" evidence="12">
    <location>
        <begin position="209"/>
        <end position="270"/>
    </location>
</feature>
<dbReference type="AlphaFoldDB" id="A0A9P4HZZ0"/>
<dbReference type="InterPro" id="IPR016182">
    <property type="entry name" value="Cu_amine_oxidase_N-reg"/>
</dbReference>
<dbReference type="OrthoDB" id="3341590at2759"/>
<dbReference type="Pfam" id="PF09248">
    <property type="entry name" value="DUF1965"/>
    <property type="match status" value="1"/>
</dbReference>
<dbReference type="InterPro" id="IPR015800">
    <property type="entry name" value="Cu_amine_oxidase_N2"/>
</dbReference>
<evidence type="ECO:0000256" key="6">
    <source>
        <dbReference type="ARBA" id="ARBA00023008"/>
    </source>
</evidence>